<dbReference type="Pfam" id="PF16124">
    <property type="entry name" value="RecQ_Zn_bind"/>
    <property type="match status" value="1"/>
</dbReference>
<dbReference type="Pfam" id="PF00271">
    <property type="entry name" value="Helicase_C"/>
    <property type="match status" value="1"/>
</dbReference>
<feature type="domain" description="Helicase ATP-binding" evidence="15">
    <location>
        <begin position="45"/>
        <end position="219"/>
    </location>
</feature>
<evidence type="ECO:0000256" key="4">
    <source>
        <dbReference type="ARBA" id="ARBA00022741"/>
    </source>
</evidence>
<dbReference type="FunFam" id="3.40.50.300:FF:002061">
    <property type="entry name" value="RecQ family DNA helicase"/>
    <property type="match status" value="1"/>
</dbReference>
<comment type="catalytic activity">
    <reaction evidence="11 13">
        <text>Couples ATP hydrolysis with the unwinding of duplex DNA by translocating in the 3'-5' direction.</text>
        <dbReference type="EC" id="5.6.2.4"/>
    </reaction>
</comment>
<dbReference type="GO" id="GO:0043138">
    <property type="term" value="F:3'-5' DNA helicase activity"/>
    <property type="evidence" value="ECO:0000318"/>
    <property type="project" value="GO_Central"/>
</dbReference>
<evidence type="ECO:0000259" key="16">
    <source>
        <dbReference type="PROSITE" id="PS51194"/>
    </source>
</evidence>
<dbReference type="Pfam" id="PF00270">
    <property type="entry name" value="DEAD"/>
    <property type="match status" value="1"/>
</dbReference>
<feature type="region of interest" description="Disordered" evidence="14">
    <location>
        <begin position="700"/>
        <end position="729"/>
    </location>
</feature>
<dbReference type="GO" id="GO:0005694">
    <property type="term" value="C:chromosome"/>
    <property type="evidence" value="ECO:0000318"/>
    <property type="project" value="GO_Central"/>
</dbReference>
<comment type="caution">
    <text evidence="17">The sequence shown here is derived from an EMBL/GenBank/DDBJ whole genome shotgun (WGS) entry which is preliminary data.</text>
</comment>
<organism evidence="17 18">
    <name type="scientific">Zostera marina</name>
    <name type="common">Eelgrass</name>
    <dbReference type="NCBI Taxonomy" id="29655"/>
    <lineage>
        <taxon>Eukaryota</taxon>
        <taxon>Viridiplantae</taxon>
        <taxon>Streptophyta</taxon>
        <taxon>Embryophyta</taxon>
        <taxon>Tracheophyta</taxon>
        <taxon>Spermatophyta</taxon>
        <taxon>Magnoliopsida</taxon>
        <taxon>Liliopsida</taxon>
        <taxon>Zosteraceae</taxon>
        <taxon>Zostera</taxon>
    </lineage>
</organism>
<dbReference type="Gene3D" id="3.40.50.300">
    <property type="entry name" value="P-loop containing nucleotide triphosphate hydrolases"/>
    <property type="match status" value="2"/>
</dbReference>
<feature type="compositionally biased region" description="Acidic residues" evidence="14">
    <location>
        <begin position="480"/>
        <end position="495"/>
    </location>
</feature>
<evidence type="ECO:0000256" key="9">
    <source>
        <dbReference type="ARBA" id="ARBA00023235"/>
    </source>
</evidence>
<dbReference type="GO" id="GO:0009378">
    <property type="term" value="F:four-way junction helicase activity"/>
    <property type="evidence" value="ECO:0000318"/>
    <property type="project" value="GO_Central"/>
</dbReference>
<dbReference type="Proteomes" id="UP000036987">
    <property type="component" value="Unassembled WGS sequence"/>
</dbReference>
<dbReference type="OMA" id="RIVCHYN"/>
<feature type="domain" description="Helicase C-terminal" evidence="16">
    <location>
        <begin position="246"/>
        <end position="396"/>
    </location>
</feature>
<dbReference type="InterPro" id="IPR011545">
    <property type="entry name" value="DEAD/DEAH_box_helicase_dom"/>
</dbReference>
<dbReference type="GO" id="GO:0003677">
    <property type="term" value="F:DNA binding"/>
    <property type="evidence" value="ECO:0007669"/>
    <property type="project" value="UniProtKB-KW"/>
</dbReference>
<dbReference type="GO" id="GO:0016887">
    <property type="term" value="F:ATP hydrolysis activity"/>
    <property type="evidence" value="ECO:0007669"/>
    <property type="project" value="RHEA"/>
</dbReference>
<keyword evidence="4 13" id="KW-0547">Nucleotide-binding</keyword>
<evidence type="ECO:0000313" key="17">
    <source>
        <dbReference type="EMBL" id="KMZ73665.1"/>
    </source>
</evidence>
<dbReference type="InterPro" id="IPR032284">
    <property type="entry name" value="RecQ_Zn-bd"/>
</dbReference>
<dbReference type="GO" id="GO:0005634">
    <property type="term" value="C:nucleus"/>
    <property type="evidence" value="ECO:0007669"/>
    <property type="project" value="UniProtKB-SubCell"/>
</dbReference>
<dbReference type="CDD" id="cd18794">
    <property type="entry name" value="SF2_C_RecQ"/>
    <property type="match status" value="1"/>
</dbReference>
<evidence type="ECO:0000256" key="5">
    <source>
        <dbReference type="ARBA" id="ARBA00022801"/>
    </source>
</evidence>
<comment type="similarity">
    <text evidence="2 13">Belongs to the helicase family. RecQ subfamily.</text>
</comment>
<dbReference type="OrthoDB" id="10261556at2759"/>
<dbReference type="InterPro" id="IPR014001">
    <property type="entry name" value="Helicase_ATP-bd"/>
</dbReference>
<keyword evidence="10 13" id="KW-0539">Nucleus</keyword>
<evidence type="ECO:0000256" key="11">
    <source>
        <dbReference type="ARBA" id="ARBA00034617"/>
    </source>
</evidence>
<evidence type="ECO:0000313" key="18">
    <source>
        <dbReference type="Proteomes" id="UP000036987"/>
    </source>
</evidence>
<evidence type="ECO:0000256" key="2">
    <source>
        <dbReference type="ARBA" id="ARBA00005446"/>
    </source>
</evidence>
<evidence type="ECO:0000256" key="1">
    <source>
        <dbReference type="ARBA" id="ARBA00004123"/>
    </source>
</evidence>
<dbReference type="FunFam" id="3.40.50.300:FF:000444">
    <property type="entry name" value="ATP-dependent DNA helicase"/>
    <property type="match status" value="1"/>
</dbReference>
<dbReference type="EMBL" id="LFYR01000555">
    <property type="protein sequence ID" value="KMZ73665.1"/>
    <property type="molecule type" value="Genomic_DNA"/>
</dbReference>
<dbReference type="GO" id="GO:0006260">
    <property type="term" value="P:DNA replication"/>
    <property type="evidence" value="ECO:0000318"/>
    <property type="project" value="GO_Central"/>
</dbReference>
<dbReference type="PANTHER" id="PTHR13710:SF155">
    <property type="entry name" value="ATP-DEPENDENT DNA HELICASE Q-LIKE 3"/>
    <property type="match status" value="1"/>
</dbReference>
<evidence type="ECO:0000256" key="14">
    <source>
        <dbReference type="SAM" id="MobiDB-lite"/>
    </source>
</evidence>
<dbReference type="GO" id="GO:0046872">
    <property type="term" value="F:metal ion binding"/>
    <property type="evidence" value="ECO:0007669"/>
    <property type="project" value="UniProtKB-KW"/>
</dbReference>
<dbReference type="SUPFAM" id="SSF52540">
    <property type="entry name" value="P-loop containing nucleoside triphosphate hydrolases"/>
    <property type="match status" value="1"/>
</dbReference>
<dbReference type="GO" id="GO:0005737">
    <property type="term" value="C:cytoplasm"/>
    <property type="evidence" value="ECO:0000318"/>
    <property type="project" value="GO_Central"/>
</dbReference>
<dbReference type="CDD" id="cd17920">
    <property type="entry name" value="DEXHc_RecQ"/>
    <property type="match status" value="1"/>
</dbReference>
<evidence type="ECO:0000256" key="7">
    <source>
        <dbReference type="ARBA" id="ARBA00022840"/>
    </source>
</evidence>
<evidence type="ECO:0000256" key="12">
    <source>
        <dbReference type="ARBA" id="ARBA00049360"/>
    </source>
</evidence>
<evidence type="ECO:0000256" key="8">
    <source>
        <dbReference type="ARBA" id="ARBA00023125"/>
    </source>
</evidence>
<keyword evidence="18" id="KW-1185">Reference proteome</keyword>
<keyword evidence="5 13" id="KW-0378">Hydrolase</keyword>
<dbReference type="GO" id="GO:0005524">
    <property type="term" value="F:ATP binding"/>
    <property type="evidence" value="ECO:0007669"/>
    <property type="project" value="UniProtKB-KW"/>
</dbReference>
<sequence>MKKSLLFATKPVDSGEKSIKKEVLEKILLQNFGYSCFRGKQLEVIQAVLSGRDCFCLMPTGGGKSMCYQIPALAKPGIVLVVSPLIALMENQVAALKANGIQAEFLSSTKTVHAKEKIHEDLDSGRPLVKLLYVTPELIVTFGFKSKLTKLHSRGLLSLIAIDEAHCISSWGHDFRPSYRKLSSLRSQLPGVPLLAVTATAVPKVQNDVIESLCLHRPLVLKASFNRPNIFYEVRYKDLLNDVYLDISKLIKSTEPACSIIYCLERSACDELSAYLAKNGISCAAYHAGLNNKTRTAVLDKWISSKIQVVVATVAFGMGIDRKDVRIVCHFNIPKSMESFYQESGRAGRDQLPSRSILYYGLDDRKRMEFILSSTHTSKQSRSSISSDGLLKKSLTNFSQMVEYCEGSGCRRKKILESFGEQVSTSFCQKICDACIHPNKIAADLGKLTTSQSARQKIFIKSSFNNVSEDIGTEFWNREDETESPDEDISDSDDGTEVLEKIQMSKVSSKSKVNMKIDALQRAEESYYKKKDKKQTGDLSNKIIVPDKLREASKIRLLNGLKRAQERNEKSIDLHAASVILEVECYKKYGKLGKTFYISQVASIIRWLSTSTYEDICNRISDNCTPHIEVECPASSSIPQDFVCNEKDFLIKESIEGTDVCCKPETSLQQPPWVKSTSQRNELPSIPSFSEFVKQQGKLSAFKENSQSSSGMQKKSIAKDDAKKRPRLQ</sequence>
<dbReference type="InterPro" id="IPR001650">
    <property type="entry name" value="Helicase_C-like"/>
</dbReference>
<comment type="catalytic activity">
    <reaction evidence="12 13">
        <text>ATP + H2O = ADP + phosphate + H(+)</text>
        <dbReference type="Rhea" id="RHEA:13065"/>
        <dbReference type="ChEBI" id="CHEBI:15377"/>
        <dbReference type="ChEBI" id="CHEBI:15378"/>
        <dbReference type="ChEBI" id="CHEBI:30616"/>
        <dbReference type="ChEBI" id="CHEBI:43474"/>
        <dbReference type="ChEBI" id="CHEBI:456216"/>
    </reaction>
</comment>
<evidence type="ECO:0000259" key="15">
    <source>
        <dbReference type="PROSITE" id="PS51192"/>
    </source>
</evidence>
<dbReference type="PROSITE" id="PS51194">
    <property type="entry name" value="HELICASE_CTER"/>
    <property type="match status" value="1"/>
</dbReference>
<feature type="compositionally biased region" description="Polar residues" evidence="14">
    <location>
        <begin position="703"/>
        <end position="713"/>
    </location>
</feature>
<evidence type="ECO:0000256" key="10">
    <source>
        <dbReference type="ARBA" id="ARBA00023242"/>
    </source>
</evidence>
<proteinExistence type="inferred from homology"/>
<protein>
    <recommendedName>
        <fullName evidence="13">ATP-dependent DNA helicase</fullName>
        <ecNumber evidence="13">5.6.2.4</ecNumber>
    </recommendedName>
</protein>
<gene>
    <name evidence="17" type="ORF">ZOSMA_144G00260</name>
</gene>
<dbReference type="SMART" id="SM00487">
    <property type="entry name" value="DEXDc"/>
    <property type="match status" value="1"/>
</dbReference>
<evidence type="ECO:0000256" key="3">
    <source>
        <dbReference type="ARBA" id="ARBA00022723"/>
    </source>
</evidence>
<dbReference type="STRING" id="29655.A0A0K9PZQ0"/>
<evidence type="ECO:0000256" key="13">
    <source>
        <dbReference type="RuleBase" id="RU364117"/>
    </source>
</evidence>
<comment type="subcellular location">
    <subcellularLocation>
        <location evidence="1 13">Nucleus</location>
    </subcellularLocation>
</comment>
<dbReference type="EC" id="5.6.2.4" evidence="13"/>
<keyword evidence="9" id="KW-0413">Isomerase</keyword>
<name>A0A0K9PZQ0_ZOSMR</name>
<dbReference type="NCBIfam" id="TIGR00614">
    <property type="entry name" value="recQ_fam"/>
    <property type="match status" value="1"/>
</dbReference>
<keyword evidence="6 13" id="KW-0347">Helicase</keyword>
<dbReference type="InterPro" id="IPR027417">
    <property type="entry name" value="P-loop_NTPase"/>
</dbReference>
<dbReference type="InterPro" id="IPR004589">
    <property type="entry name" value="DNA_helicase_ATP-dep_RecQ"/>
</dbReference>
<keyword evidence="3" id="KW-0479">Metal-binding</keyword>
<dbReference type="AlphaFoldDB" id="A0A0K9PZQ0"/>
<keyword evidence="8" id="KW-0238">DNA-binding</keyword>
<dbReference type="GO" id="GO:0000724">
    <property type="term" value="P:double-strand break repair via homologous recombination"/>
    <property type="evidence" value="ECO:0000318"/>
    <property type="project" value="GO_Central"/>
</dbReference>
<dbReference type="PROSITE" id="PS51192">
    <property type="entry name" value="HELICASE_ATP_BIND_1"/>
    <property type="match status" value="1"/>
</dbReference>
<accession>A0A0K9PZQ0</accession>
<dbReference type="PANTHER" id="PTHR13710">
    <property type="entry name" value="DNA HELICASE RECQ FAMILY MEMBER"/>
    <property type="match status" value="1"/>
</dbReference>
<reference evidence="18" key="1">
    <citation type="journal article" date="2016" name="Nature">
        <title>The genome of the seagrass Zostera marina reveals angiosperm adaptation to the sea.</title>
        <authorList>
            <person name="Olsen J.L."/>
            <person name="Rouze P."/>
            <person name="Verhelst B."/>
            <person name="Lin Y.-C."/>
            <person name="Bayer T."/>
            <person name="Collen J."/>
            <person name="Dattolo E."/>
            <person name="De Paoli E."/>
            <person name="Dittami S."/>
            <person name="Maumus F."/>
            <person name="Michel G."/>
            <person name="Kersting A."/>
            <person name="Lauritano C."/>
            <person name="Lohaus R."/>
            <person name="Toepel M."/>
            <person name="Tonon T."/>
            <person name="Vanneste K."/>
            <person name="Amirebrahimi M."/>
            <person name="Brakel J."/>
            <person name="Bostroem C."/>
            <person name="Chovatia M."/>
            <person name="Grimwood J."/>
            <person name="Jenkins J.W."/>
            <person name="Jueterbock A."/>
            <person name="Mraz A."/>
            <person name="Stam W.T."/>
            <person name="Tice H."/>
            <person name="Bornberg-Bauer E."/>
            <person name="Green P.J."/>
            <person name="Pearson G.A."/>
            <person name="Procaccini G."/>
            <person name="Duarte C.M."/>
            <person name="Schmutz J."/>
            <person name="Reusch T.B.H."/>
            <person name="Van de Peer Y."/>
        </authorList>
    </citation>
    <scope>NUCLEOTIDE SEQUENCE [LARGE SCALE GENOMIC DNA]</scope>
    <source>
        <strain evidence="18">cv. Finnish</strain>
    </source>
</reference>
<feature type="region of interest" description="Disordered" evidence="14">
    <location>
        <begin position="476"/>
        <end position="495"/>
    </location>
</feature>
<dbReference type="SMART" id="SM00490">
    <property type="entry name" value="HELICc"/>
    <property type="match status" value="1"/>
</dbReference>
<evidence type="ECO:0000256" key="6">
    <source>
        <dbReference type="ARBA" id="ARBA00022806"/>
    </source>
</evidence>
<keyword evidence="7 13" id="KW-0067">ATP-binding</keyword>